<evidence type="ECO:0000256" key="1">
    <source>
        <dbReference type="SAM" id="MobiDB-lite"/>
    </source>
</evidence>
<feature type="compositionally biased region" description="Basic and acidic residues" evidence="1">
    <location>
        <begin position="240"/>
        <end position="250"/>
    </location>
</feature>
<feature type="non-terminal residue" evidence="2">
    <location>
        <position position="1"/>
    </location>
</feature>
<feature type="compositionally biased region" description="Gly residues" evidence="1">
    <location>
        <begin position="331"/>
        <end position="341"/>
    </location>
</feature>
<feature type="compositionally biased region" description="Basic residues" evidence="1">
    <location>
        <begin position="600"/>
        <end position="620"/>
    </location>
</feature>
<feature type="compositionally biased region" description="Low complexity" evidence="1">
    <location>
        <begin position="394"/>
        <end position="421"/>
    </location>
</feature>
<organism evidence="2">
    <name type="scientific">uncultured Friedmanniella sp</name>
    <dbReference type="NCBI Taxonomy" id="335381"/>
    <lineage>
        <taxon>Bacteria</taxon>
        <taxon>Bacillati</taxon>
        <taxon>Actinomycetota</taxon>
        <taxon>Actinomycetes</taxon>
        <taxon>Propionibacteriales</taxon>
        <taxon>Nocardioidaceae</taxon>
        <taxon>Friedmanniella</taxon>
        <taxon>environmental samples</taxon>
    </lineage>
</organism>
<protein>
    <submittedName>
        <fullName evidence="2">Acyl-CoA dehydrogenase</fullName>
    </submittedName>
</protein>
<evidence type="ECO:0000313" key="2">
    <source>
        <dbReference type="EMBL" id="CAA9298209.1"/>
    </source>
</evidence>
<feature type="compositionally biased region" description="Basic residues" evidence="1">
    <location>
        <begin position="168"/>
        <end position="178"/>
    </location>
</feature>
<feature type="compositionally biased region" description="Basic residues" evidence="1">
    <location>
        <begin position="558"/>
        <end position="568"/>
    </location>
</feature>
<sequence length="620" mass="66765">EPLPVQPPRHRVQPLRGAGPGRRARDGRLRRPGRRDRAGGARRGRPPGPDPAGGLVRAGRPQPAGVRPGHRDRHPGPGVQGVLPGARGLGILAARDPVRAGRPGHPAVGAVGGQRARRRRQPGRVPLRRRPEVRHRALDQRHRARPPARGDHDRAAVGRDHGADRARGRLRRRRRPHAGRPAAGWHLAPGGRQAVHHLRRARPDREHRAPGAGPAGRRPRPGRPGDQGAVAVRGPQAPPRPRDRGADRRAERRRGHGRRAQDGHQGLHHLRAHLRRGRQAGGGLPAGRGARRHPADVPGDRARPDDGGHQGHRHPVHRLPQRPGVREDPGSGSGPDPGRGQDGPPRPHHLPPRRPPVADDAEGARRGPARAGAVHRQPAGPQRHGAGRRRVGRRGAPAQRAAAAGGQGLRIRALLGAAGHRVAADARRLGLPPRPPAGAVRPRRQDRHPLRGHHGHPGPGPLLPQDRPGPRPGARGAVRPGHRLRGVRGGERPAQGRAGSAGPGPGGRRRHRRDDGGRPLRVLGRARRRPAERLQGGAQHDPAADGARRRDLRLAAAPRRRGRPARSRRPADAARAGVLRGQGRLRALVRADGAAPAERRARHRRGHRPRRHGPRRGVVL</sequence>
<feature type="compositionally biased region" description="Basic and acidic residues" evidence="1">
    <location>
        <begin position="23"/>
        <end position="39"/>
    </location>
</feature>
<dbReference type="AlphaFoldDB" id="A0A6J4K8I3"/>
<proteinExistence type="predicted"/>
<reference evidence="2" key="1">
    <citation type="submission" date="2020-02" db="EMBL/GenBank/DDBJ databases">
        <authorList>
            <person name="Meier V. D."/>
        </authorList>
    </citation>
    <scope>NUCLEOTIDE SEQUENCE</scope>
    <source>
        <strain evidence="2">AVDCRST_MAG48</strain>
    </source>
</reference>
<feature type="compositionally biased region" description="Basic residues" evidence="1">
    <location>
        <begin position="266"/>
        <end position="278"/>
    </location>
</feature>
<feature type="compositionally biased region" description="Basic and acidic residues" evidence="1">
    <location>
        <begin position="293"/>
        <end position="309"/>
    </location>
</feature>
<feature type="compositionally biased region" description="Basic residues" evidence="1">
    <location>
        <begin position="115"/>
        <end position="133"/>
    </location>
</feature>
<gene>
    <name evidence="2" type="ORF">AVDCRST_MAG48-1097</name>
</gene>
<name>A0A6J4K8I3_9ACTN</name>
<feature type="compositionally biased region" description="Basic and acidic residues" evidence="1">
    <location>
        <begin position="542"/>
        <end position="553"/>
    </location>
</feature>
<dbReference type="EMBL" id="CADCTS010000159">
    <property type="protein sequence ID" value="CAA9298209.1"/>
    <property type="molecule type" value="Genomic_DNA"/>
</dbReference>
<feature type="compositionally biased region" description="Basic residues" evidence="1">
    <location>
        <begin position="310"/>
        <end position="320"/>
    </location>
</feature>
<feature type="non-terminal residue" evidence="2">
    <location>
        <position position="620"/>
    </location>
</feature>
<feature type="compositionally biased region" description="Basic and acidic residues" evidence="1">
    <location>
        <begin position="148"/>
        <end position="167"/>
    </location>
</feature>
<accession>A0A6J4K8I3</accession>
<feature type="region of interest" description="Disordered" evidence="1">
    <location>
        <begin position="1"/>
        <end position="620"/>
    </location>
</feature>
<feature type="compositionally biased region" description="Basic residues" evidence="1">
    <location>
        <begin position="441"/>
        <end position="456"/>
    </location>
</feature>